<proteinExistence type="inferred from homology"/>
<feature type="active site" evidence="5 6">
    <location>
        <position position="211"/>
    </location>
</feature>
<dbReference type="InterPro" id="IPR016160">
    <property type="entry name" value="Ald_DH_CS_CYS"/>
</dbReference>
<dbReference type="AlphaFoldDB" id="A0A1H9SHY3"/>
<dbReference type="InterPro" id="IPR016162">
    <property type="entry name" value="Ald_DH_N"/>
</dbReference>
<dbReference type="InterPro" id="IPR016163">
    <property type="entry name" value="Ald_DH_C"/>
</dbReference>
<dbReference type="RefSeq" id="WP_093049121.1">
    <property type="nucleotide sequence ID" value="NZ_FOGT01000004.1"/>
</dbReference>
<feature type="domain" description="Aldehyde dehydrogenase" evidence="8">
    <location>
        <begin position="16"/>
        <end position="429"/>
    </location>
</feature>
<dbReference type="InterPro" id="IPR012394">
    <property type="entry name" value="Aldehyde_DH_NAD(P)"/>
</dbReference>
<name>A0A1H9SHY3_9BACI</name>
<accession>A0A1H9SHY3</accession>
<keyword evidence="2 4" id="KW-0560">Oxidoreductase</keyword>
<evidence type="ECO:0000256" key="4">
    <source>
        <dbReference type="PIRNR" id="PIRNR036492"/>
    </source>
</evidence>
<evidence type="ECO:0000259" key="8">
    <source>
        <dbReference type="Pfam" id="PF00171"/>
    </source>
</evidence>
<evidence type="ECO:0000256" key="3">
    <source>
        <dbReference type="ARBA" id="ARBA00023027"/>
    </source>
</evidence>
<evidence type="ECO:0000256" key="7">
    <source>
        <dbReference type="RuleBase" id="RU003345"/>
    </source>
</evidence>
<reference evidence="10" key="1">
    <citation type="submission" date="2016-10" db="EMBL/GenBank/DDBJ databases">
        <authorList>
            <person name="Varghese N."/>
            <person name="Submissions S."/>
        </authorList>
    </citation>
    <scope>NUCLEOTIDE SEQUENCE [LARGE SCALE GENOMIC DNA]</scope>
    <source>
        <strain evidence="10">S9</strain>
    </source>
</reference>
<dbReference type="SUPFAM" id="SSF53720">
    <property type="entry name" value="ALDH-like"/>
    <property type="match status" value="1"/>
</dbReference>
<protein>
    <recommendedName>
        <fullName evidence="4">Aldehyde dehydrogenase</fullName>
    </recommendedName>
</protein>
<keyword evidence="10" id="KW-1185">Reference proteome</keyword>
<comment type="similarity">
    <text evidence="1 4 7">Belongs to the aldehyde dehydrogenase family.</text>
</comment>
<dbReference type="GO" id="GO:0006081">
    <property type="term" value="P:aldehyde metabolic process"/>
    <property type="evidence" value="ECO:0007669"/>
    <property type="project" value="InterPro"/>
</dbReference>
<dbReference type="PIRSF" id="PIRSF036492">
    <property type="entry name" value="ALDH"/>
    <property type="match status" value="1"/>
</dbReference>
<dbReference type="InterPro" id="IPR015590">
    <property type="entry name" value="Aldehyde_DH_dom"/>
</dbReference>
<dbReference type="FunFam" id="3.40.605.10:FF:000004">
    <property type="entry name" value="Aldehyde dehydrogenase"/>
    <property type="match status" value="1"/>
</dbReference>
<dbReference type="Gene3D" id="3.40.309.10">
    <property type="entry name" value="Aldehyde Dehydrogenase, Chain A, domain 2"/>
    <property type="match status" value="1"/>
</dbReference>
<evidence type="ECO:0000256" key="1">
    <source>
        <dbReference type="ARBA" id="ARBA00009986"/>
    </source>
</evidence>
<dbReference type="InterPro" id="IPR029510">
    <property type="entry name" value="Ald_DH_CS_GLU"/>
</dbReference>
<dbReference type="EMBL" id="FOGT01000004">
    <property type="protein sequence ID" value="SER84561.1"/>
    <property type="molecule type" value="Genomic_DNA"/>
</dbReference>
<evidence type="ECO:0000256" key="6">
    <source>
        <dbReference type="PROSITE-ProRule" id="PRU10007"/>
    </source>
</evidence>
<dbReference type="CDD" id="cd07136">
    <property type="entry name" value="ALDH_YwdH-P39616"/>
    <property type="match status" value="1"/>
</dbReference>
<evidence type="ECO:0000313" key="9">
    <source>
        <dbReference type="EMBL" id="SER84561.1"/>
    </source>
</evidence>
<dbReference type="PANTHER" id="PTHR43570:SF16">
    <property type="entry name" value="ALDEHYDE DEHYDROGENASE TYPE III, ISOFORM Q"/>
    <property type="match status" value="1"/>
</dbReference>
<sequence>MKDAIQSLVHKQKQFFYSGETKSLSFRKEQLTKLKEAIKKRERDILKAVKKDLNKGEHEAFLTEIGFLYSELKDMLKNMDYWAEPRKAKTPLSHVGGKSYIYKEPYGVTLIISPWNYPFQLCIAPLIGAIGSGNTAILKPSEFTPHTSSVIRDLVAATFPEEYIAVVEGDAEVSKALLDENVDYIFFTGSTEVGKKVMEAASKHLTPVTLELGGKSPAIVMEDANLKLAAKRIVWGKFINAGQTCVAPDYVLVPEKRRRKFLKQLVHYTKKWYDEEARSHKSYPQIINEQHVDRLVSLIDKEKVFYGGDYDRENRFVEPTIMMDVTMDDAVMAEEIFGPILPIMFYKHDYEIVDIVRQRPNPLALYLFTESKENEGMILGNLSFGGGCVNDTIMHLATPYLPFGGVGESGMGSYHGKNSFDTFTHEKSILKQTTAFDLPIRYSQSQASMKTLRKMWE</sequence>
<dbReference type="InterPro" id="IPR016161">
    <property type="entry name" value="Ald_DH/histidinol_DH"/>
</dbReference>
<evidence type="ECO:0000313" key="10">
    <source>
        <dbReference type="Proteomes" id="UP000198571"/>
    </source>
</evidence>
<evidence type="ECO:0000256" key="2">
    <source>
        <dbReference type="ARBA" id="ARBA00023002"/>
    </source>
</evidence>
<evidence type="ECO:0000256" key="5">
    <source>
        <dbReference type="PIRSR" id="PIRSR036492-1"/>
    </source>
</evidence>
<dbReference type="PROSITE" id="PS00687">
    <property type="entry name" value="ALDEHYDE_DEHYDR_GLU"/>
    <property type="match status" value="1"/>
</dbReference>
<keyword evidence="3" id="KW-0520">NAD</keyword>
<dbReference type="Gene3D" id="3.40.605.10">
    <property type="entry name" value="Aldehyde Dehydrogenase, Chain A, domain 1"/>
    <property type="match status" value="1"/>
</dbReference>
<organism evidence="9 10">
    <name type="scientific">Salipaludibacillus aurantiacus</name>
    <dbReference type="NCBI Taxonomy" id="1601833"/>
    <lineage>
        <taxon>Bacteria</taxon>
        <taxon>Bacillati</taxon>
        <taxon>Bacillota</taxon>
        <taxon>Bacilli</taxon>
        <taxon>Bacillales</taxon>
        <taxon>Bacillaceae</taxon>
    </lineage>
</organism>
<dbReference type="Proteomes" id="UP000198571">
    <property type="component" value="Unassembled WGS sequence"/>
</dbReference>
<gene>
    <name evidence="9" type="ORF">SAMN05518684_104231</name>
</gene>
<feature type="active site" evidence="5">
    <location>
        <position position="245"/>
    </location>
</feature>
<dbReference type="PANTHER" id="PTHR43570">
    <property type="entry name" value="ALDEHYDE DEHYDROGENASE"/>
    <property type="match status" value="1"/>
</dbReference>
<dbReference type="FunFam" id="3.40.309.10:FF:000003">
    <property type="entry name" value="Aldehyde dehydrogenase"/>
    <property type="match status" value="1"/>
</dbReference>
<dbReference type="Pfam" id="PF00171">
    <property type="entry name" value="Aldedh"/>
    <property type="match status" value="1"/>
</dbReference>
<dbReference type="GO" id="GO:0004029">
    <property type="term" value="F:aldehyde dehydrogenase (NAD+) activity"/>
    <property type="evidence" value="ECO:0007669"/>
    <property type="project" value="TreeGrafter"/>
</dbReference>
<dbReference type="OrthoDB" id="9762913at2"/>
<dbReference type="PROSITE" id="PS00070">
    <property type="entry name" value="ALDEHYDE_DEHYDR_CYS"/>
    <property type="match status" value="1"/>
</dbReference>
<dbReference type="GO" id="GO:0005737">
    <property type="term" value="C:cytoplasm"/>
    <property type="evidence" value="ECO:0007669"/>
    <property type="project" value="TreeGrafter"/>
</dbReference>
<dbReference type="STRING" id="1601833.SAMN05518684_104231"/>